<feature type="region of interest" description="Disordered" evidence="5">
    <location>
        <begin position="1"/>
        <end position="25"/>
    </location>
</feature>
<keyword evidence="2 6" id="KW-0812">Transmembrane</keyword>
<dbReference type="RefSeq" id="XP_030061944.1">
    <property type="nucleotide sequence ID" value="XM_030206084.1"/>
</dbReference>
<evidence type="ECO:0000256" key="3">
    <source>
        <dbReference type="ARBA" id="ARBA00022989"/>
    </source>
</evidence>
<dbReference type="KEGG" id="muo:115472044"/>
<evidence type="ECO:0000256" key="6">
    <source>
        <dbReference type="SAM" id="Phobius"/>
    </source>
</evidence>
<dbReference type="InParanoid" id="A0A6P7YGE8"/>
<reference evidence="8" key="1">
    <citation type="submission" date="2025-08" db="UniProtKB">
        <authorList>
            <consortium name="RefSeq"/>
        </authorList>
    </citation>
    <scope>IDENTIFICATION</scope>
</reference>
<dbReference type="PANTHER" id="PTHR16100:SF4">
    <property type="entry name" value="PHOSPHOINOSITIDE-INTERACTING PROTEIN"/>
    <property type="match status" value="1"/>
</dbReference>
<dbReference type="AlphaFoldDB" id="A0A6P7YGE8"/>
<dbReference type="Pfam" id="PF15099">
    <property type="entry name" value="PIRT"/>
    <property type="match status" value="1"/>
</dbReference>
<feature type="transmembrane region" description="Helical" evidence="6">
    <location>
        <begin position="61"/>
        <end position="83"/>
    </location>
</feature>
<dbReference type="GeneID" id="115472044"/>
<feature type="transmembrane region" description="Helical" evidence="6">
    <location>
        <begin position="106"/>
        <end position="126"/>
    </location>
</feature>
<evidence type="ECO:0000256" key="5">
    <source>
        <dbReference type="SAM" id="MobiDB-lite"/>
    </source>
</evidence>
<dbReference type="CTD" id="644139"/>
<protein>
    <submittedName>
        <fullName evidence="8">Phosphoinositide-interacting protein</fullName>
    </submittedName>
</protein>
<comment type="subcellular location">
    <subcellularLocation>
        <location evidence="1">Membrane</location>
        <topology evidence="1">Multi-pass membrane protein</topology>
    </subcellularLocation>
</comment>
<dbReference type="GO" id="GO:0044325">
    <property type="term" value="F:transmembrane transporter binding"/>
    <property type="evidence" value="ECO:0007669"/>
    <property type="project" value="TreeGrafter"/>
</dbReference>
<proteinExistence type="predicted"/>
<keyword evidence="3 6" id="KW-1133">Transmembrane helix</keyword>
<dbReference type="Proteomes" id="UP000515156">
    <property type="component" value="Chromosome 6"/>
</dbReference>
<keyword evidence="4 6" id="KW-0472">Membrane</keyword>
<name>A0A6P7YGE8_9AMPH</name>
<organism evidence="7 8">
    <name type="scientific">Microcaecilia unicolor</name>
    <dbReference type="NCBI Taxonomy" id="1415580"/>
    <lineage>
        <taxon>Eukaryota</taxon>
        <taxon>Metazoa</taxon>
        <taxon>Chordata</taxon>
        <taxon>Craniata</taxon>
        <taxon>Vertebrata</taxon>
        <taxon>Euteleostomi</taxon>
        <taxon>Amphibia</taxon>
        <taxon>Gymnophiona</taxon>
        <taxon>Siphonopidae</taxon>
        <taxon>Microcaecilia</taxon>
    </lineage>
</organism>
<dbReference type="InterPro" id="IPR028068">
    <property type="entry name" value="PIRT"/>
</dbReference>
<dbReference type="OrthoDB" id="9905550at2759"/>
<evidence type="ECO:0000256" key="4">
    <source>
        <dbReference type="ARBA" id="ARBA00023136"/>
    </source>
</evidence>
<gene>
    <name evidence="8" type="primary">PIRT</name>
</gene>
<evidence type="ECO:0000256" key="1">
    <source>
        <dbReference type="ARBA" id="ARBA00004141"/>
    </source>
</evidence>
<accession>A0A6P7YGE8</accession>
<evidence type="ECO:0000256" key="2">
    <source>
        <dbReference type="ARBA" id="ARBA00022692"/>
    </source>
</evidence>
<dbReference type="GO" id="GO:0005886">
    <property type="term" value="C:plasma membrane"/>
    <property type="evidence" value="ECO:0007669"/>
    <property type="project" value="TreeGrafter"/>
</dbReference>
<evidence type="ECO:0000313" key="8">
    <source>
        <dbReference type="RefSeq" id="XP_030061944.1"/>
    </source>
</evidence>
<keyword evidence="7" id="KW-1185">Reference proteome</keyword>
<dbReference type="PANTHER" id="PTHR16100">
    <property type="entry name" value="PHOSPHOINOSITIDE-INTERACTING PROTEIN FAMILY MEMBER"/>
    <property type="match status" value="1"/>
</dbReference>
<evidence type="ECO:0000313" key="7">
    <source>
        <dbReference type="Proteomes" id="UP000515156"/>
    </source>
</evidence>
<sequence length="151" mass="16657">METLPANLAVSEQISGEGSSSESKDLITSQTESTLFSSSRSESLWTTSLPKSAWDTYQKPIIIMSVGGAAFLLGVILTSIHFVTTPLKPFNATNPKEITKPTVPKLFGPAFLSIGLMVLVVGLVWVPIIRKKKKQRSASRLFHHPRQFFHF</sequence>
<dbReference type="GO" id="GO:1902936">
    <property type="term" value="F:phosphatidylinositol bisphosphate binding"/>
    <property type="evidence" value="ECO:0007669"/>
    <property type="project" value="TreeGrafter"/>
</dbReference>